<evidence type="ECO:0000256" key="12">
    <source>
        <dbReference type="SAM" id="SignalP"/>
    </source>
</evidence>
<keyword evidence="7" id="KW-0406">Ion transport</keyword>
<evidence type="ECO:0000256" key="9">
    <source>
        <dbReference type="ARBA" id="ARBA00023136"/>
    </source>
</evidence>
<dbReference type="InterPro" id="IPR036942">
    <property type="entry name" value="Beta-barrel_TonB_sf"/>
</dbReference>
<evidence type="ECO:0000256" key="4">
    <source>
        <dbReference type="ARBA" id="ARBA00022496"/>
    </source>
</evidence>
<dbReference type="AlphaFoldDB" id="A0A437GUG6"/>
<gene>
    <name evidence="14" type="ORF">EKN06_14580</name>
</gene>
<keyword evidence="4" id="KW-0410">Iron transport</keyword>
<dbReference type="PANTHER" id="PTHR32552:SF81">
    <property type="entry name" value="TONB-DEPENDENT OUTER MEMBRANE RECEPTOR"/>
    <property type="match status" value="1"/>
</dbReference>
<evidence type="ECO:0000256" key="7">
    <source>
        <dbReference type="ARBA" id="ARBA00023065"/>
    </source>
</evidence>
<evidence type="ECO:0000256" key="8">
    <source>
        <dbReference type="ARBA" id="ARBA00023077"/>
    </source>
</evidence>
<feature type="signal peptide" evidence="12">
    <location>
        <begin position="1"/>
        <end position="27"/>
    </location>
</feature>
<evidence type="ECO:0000259" key="13">
    <source>
        <dbReference type="Pfam" id="PF07715"/>
    </source>
</evidence>
<comment type="similarity">
    <text evidence="11">Belongs to the TonB-dependent receptor family.</text>
</comment>
<evidence type="ECO:0000256" key="10">
    <source>
        <dbReference type="ARBA" id="ARBA00023237"/>
    </source>
</evidence>
<evidence type="ECO:0000256" key="3">
    <source>
        <dbReference type="ARBA" id="ARBA00022452"/>
    </source>
</evidence>
<dbReference type="InterPro" id="IPR012910">
    <property type="entry name" value="Plug_dom"/>
</dbReference>
<dbReference type="OrthoDB" id="7177879at2"/>
<sequence>MMMASQFKTMMWSVPILAALQCSTAMAQTVAAAADGDTVSAADQTGSAMGEIVVTAQRREGSLARTPVAVSVLSQDTLAEQAIVSEADLQTAIPGLTVKAGQSDNQLNYSLRGQSVDSFSFSRPSVLPYVNEVQVGGASSTAFYDLQSIQVLKGPQGTLFGRNSTGGAVLFTTAKPDDDLGGYVSLRGGNYSHVQAEGAINVPLVEDTVLLRVAGFFQRRDGYQRNLFDGGRLGDVKKENVRGSLTIKPSLSFTNDLMVEYGHSGGDNLSSVIYNILPRGAGGAFVPNNILYSPDIDSLFGPGVFAAFLAAHPGADPEGIVAFAAKQQARGPYIVDVDAPNFHRSKSLTVTNTSTLEIGPNTSIKNIVGYVRQKAFDASEFDGTSFPADSNGADGRGGTLKQFSEELQILGDTFGNTLTYVAGLYYSDETLDNRSLSVILDLTPIAPPINQINDARIDNTSYAVYAQGTLDLSDMINEGLGITLGGRYSSEKVTITHQNDDIYLTNPNPAFVNPLSETFKKFSWHVGLEQQVNPSLLLYAVSRRSFRSGGFNFFAPPLPGVGNEGGAGYSPETALDVELGLKYQGEIGTTPVRFNLAAYNMWIDDIQRSNYVEIFGSLAGITVNVPKAEVTGIEVDGVISPTSWLNIGGNVNYTDARFTSNIVSVLGNPAVAFDTYPDTPEWSGVAFAEIKAPVSSNLTATLHGDVYAQTSTYFSSTGNTLNPGTKIPGYTLVNFRAGIEDDVAGWSLTANLKNAFDRTYYVGGIGFLSLLAVNTVIPGAPRTFLLEARKKF</sequence>
<dbReference type="GO" id="GO:0006826">
    <property type="term" value="P:iron ion transport"/>
    <property type="evidence" value="ECO:0007669"/>
    <property type="project" value="UniProtKB-KW"/>
</dbReference>
<comment type="subcellular location">
    <subcellularLocation>
        <location evidence="1 11">Cell outer membrane</location>
        <topology evidence="1 11">Multi-pass membrane protein</topology>
    </subcellularLocation>
</comment>
<accession>A0A437GUG6</accession>
<keyword evidence="2 11" id="KW-0813">Transport</keyword>
<evidence type="ECO:0000256" key="1">
    <source>
        <dbReference type="ARBA" id="ARBA00004571"/>
    </source>
</evidence>
<evidence type="ECO:0000313" key="14">
    <source>
        <dbReference type="EMBL" id="RVQ65023.1"/>
    </source>
</evidence>
<dbReference type="EMBL" id="RXOL01000010">
    <property type="protein sequence ID" value="RVQ65023.1"/>
    <property type="molecule type" value="Genomic_DNA"/>
</dbReference>
<evidence type="ECO:0000256" key="11">
    <source>
        <dbReference type="PROSITE-ProRule" id="PRU01360"/>
    </source>
</evidence>
<dbReference type="GO" id="GO:0009279">
    <property type="term" value="C:cell outer membrane"/>
    <property type="evidence" value="ECO:0007669"/>
    <property type="project" value="UniProtKB-SubCell"/>
</dbReference>
<dbReference type="Proteomes" id="UP000283003">
    <property type="component" value="Unassembled WGS sequence"/>
</dbReference>
<keyword evidence="15" id="KW-1185">Reference proteome</keyword>
<keyword evidence="12" id="KW-0732">Signal</keyword>
<keyword evidence="9 11" id="KW-0472">Membrane</keyword>
<feature type="domain" description="TonB-dependent receptor plug" evidence="13">
    <location>
        <begin position="64"/>
        <end position="168"/>
    </location>
</feature>
<evidence type="ECO:0000313" key="15">
    <source>
        <dbReference type="Proteomes" id="UP000283003"/>
    </source>
</evidence>
<dbReference type="PROSITE" id="PS52016">
    <property type="entry name" value="TONB_DEPENDENT_REC_3"/>
    <property type="match status" value="1"/>
</dbReference>
<keyword evidence="6" id="KW-0408">Iron</keyword>
<dbReference type="Gene3D" id="2.40.170.20">
    <property type="entry name" value="TonB-dependent receptor, beta-barrel domain"/>
    <property type="match status" value="2"/>
</dbReference>
<keyword evidence="5 11" id="KW-0812">Transmembrane</keyword>
<organism evidence="14 15">
    <name type="scientific">Croceicoccus ponticola</name>
    <dbReference type="NCBI Taxonomy" id="2217664"/>
    <lineage>
        <taxon>Bacteria</taxon>
        <taxon>Pseudomonadati</taxon>
        <taxon>Pseudomonadota</taxon>
        <taxon>Alphaproteobacteria</taxon>
        <taxon>Sphingomonadales</taxon>
        <taxon>Erythrobacteraceae</taxon>
        <taxon>Croceicoccus</taxon>
    </lineage>
</organism>
<evidence type="ECO:0000256" key="5">
    <source>
        <dbReference type="ARBA" id="ARBA00022692"/>
    </source>
</evidence>
<dbReference type="PANTHER" id="PTHR32552">
    <property type="entry name" value="FERRICHROME IRON RECEPTOR-RELATED"/>
    <property type="match status" value="1"/>
</dbReference>
<keyword evidence="3 11" id="KW-1134">Transmembrane beta strand</keyword>
<keyword evidence="10 11" id="KW-0998">Cell outer membrane</keyword>
<evidence type="ECO:0000256" key="2">
    <source>
        <dbReference type="ARBA" id="ARBA00022448"/>
    </source>
</evidence>
<feature type="chain" id="PRO_5019327647" description="TonB-dependent receptor plug domain-containing protein" evidence="12">
    <location>
        <begin position="28"/>
        <end position="792"/>
    </location>
</feature>
<comment type="caution">
    <text evidence="14">The sequence shown here is derived from an EMBL/GenBank/DDBJ whole genome shotgun (WGS) entry which is preliminary data.</text>
</comment>
<evidence type="ECO:0000256" key="6">
    <source>
        <dbReference type="ARBA" id="ARBA00023004"/>
    </source>
</evidence>
<dbReference type="InterPro" id="IPR039426">
    <property type="entry name" value="TonB-dep_rcpt-like"/>
</dbReference>
<keyword evidence="8" id="KW-0798">TonB box</keyword>
<reference evidence="14 15" key="1">
    <citation type="submission" date="2018-12" db="EMBL/GenBank/DDBJ databases">
        <title>Croceicoccus ponticola sp. nov., a lipolytic bacterium isolated from seawater.</title>
        <authorList>
            <person name="Yoon J.-H."/>
        </authorList>
    </citation>
    <scope>NUCLEOTIDE SEQUENCE [LARGE SCALE GENOMIC DNA]</scope>
    <source>
        <strain evidence="14 15">GM-16</strain>
    </source>
</reference>
<dbReference type="Pfam" id="PF07715">
    <property type="entry name" value="Plug"/>
    <property type="match status" value="1"/>
</dbReference>
<dbReference type="SUPFAM" id="SSF56935">
    <property type="entry name" value="Porins"/>
    <property type="match status" value="1"/>
</dbReference>
<proteinExistence type="inferred from homology"/>
<protein>
    <recommendedName>
        <fullName evidence="13">TonB-dependent receptor plug domain-containing protein</fullName>
    </recommendedName>
</protein>
<name>A0A437GUG6_9SPHN</name>